<dbReference type="Proteomes" id="UP001530293">
    <property type="component" value="Unassembled WGS sequence"/>
</dbReference>
<dbReference type="PANTHER" id="PTHR43095:SF2">
    <property type="entry name" value="GLUCONOKINASE"/>
    <property type="match status" value="1"/>
</dbReference>
<sequence length="373" mass="41048">MRSIILAIDVGRSKIGCTGYEYNGLGPVTAVNGISHNIPLLAVIANTGNIRIHEVLTAIENCIDETLRLLRLHMPESSYQVVAIGFATSVMNLVAVDIYGEPVGEIATCSDACDREDVVIECQRLIDHIGPEKLNALHQRTGAPIHASYSLPQLRAFYGNENNKSMAKQIEKWQTISSICLFRWSGRPFVQMPISFSEASWTGMLDLHTGCWDDEAVDLFETCNGIVQFQYEVEDDDEEYVEGIDLLPPTVDFDAALPFLRHSIPRNNGDGSANSYWERWPELRSLPVQLFVGVGDRGSVADGGGFIVGSARPQLNVQTTDISPVKGYTMHETPRCVSPHEQVDGNNGDHHSIVLLMAASLQQAALRKSAEIL</sequence>
<keyword evidence="5" id="KW-1185">Reference proteome</keyword>
<keyword evidence="1" id="KW-0808">Transferase</keyword>
<keyword evidence="2" id="KW-0418">Kinase</keyword>
<dbReference type="PANTHER" id="PTHR43095">
    <property type="entry name" value="SUGAR KINASE"/>
    <property type="match status" value="1"/>
</dbReference>
<gene>
    <name evidence="4" type="ORF">ACHAWU_010205</name>
</gene>
<dbReference type="InterPro" id="IPR043129">
    <property type="entry name" value="ATPase_NBD"/>
</dbReference>
<dbReference type="AlphaFoldDB" id="A0ABD3MCG4"/>
<proteinExistence type="predicted"/>
<dbReference type="EMBL" id="JALLBG020000152">
    <property type="protein sequence ID" value="KAL3761292.1"/>
    <property type="molecule type" value="Genomic_DNA"/>
</dbReference>
<evidence type="ECO:0000259" key="3">
    <source>
        <dbReference type="Pfam" id="PF00370"/>
    </source>
</evidence>
<dbReference type="SUPFAM" id="SSF53067">
    <property type="entry name" value="Actin-like ATPase domain"/>
    <property type="match status" value="1"/>
</dbReference>
<dbReference type="InterPro" id="IPR018484">
    <property type="entry name" value="FGGY_N"/>
</dbReference>
<accession>A0ABD3MCG4</accession>
<evidence type="ECO:0000313" key="5">
    <source>
        <dbReference type="Proteomes" id="UP001530293"/>
    </source>
</evidence>
<dbReference type="GO" id="GO:0016301">
    <property type="term" value="F:kinase activity"/>
    <property type="evidence" value="ECO:0007669"/>
    <property type="project" value="UniProtKB-KW"/>
</dbReference>
<evidence type="ECO:0000256" key="1">
    <source>
        <dbReference type="ARBA" id="ARBA00022679"/>
    </source>
</evidence>
<evidence type="ECO:0000313" key="4">
    <source>
        <dbReference type="EMBL" id="KAL3761292.1"/>
    </source>
</evidence>
<dbReference type="Gene3D" id="3.30.420.40">
    <property type="match status" value="1"/>
</dbReference>
<organism evidence="4 5">
    <name type="scientific">Discostella pseudostelligera</name>
    <dbReference type="NCBI Taxonomy" id="259834"/>
    <lineage>
        <taxon>Eukaryota</taxon>
        <taxon>Sar</taxon>
        <taxon>Stramenopiles</taxon>
        <taxon>Ochrophyta</taxon>
        <taxon>Bacillariophyta</taxon>
        <taxon>Coscinodiscophyceae</taxon>
        <taxon>Thalassiosirophycidae</taxon>
        <taxon>Stephanodiscales</taxon>
        <taxon>Stephanodiscaceae</taxon>
        <taxon>Discostella</taxon>
    </lineage>
</organism>
<name>A0ABD3MCG4_9STRA</name>
<dbReference type="Pfam" id="PF00370">
    <property type="entry name" value="FGGY_N"/>
    <property type="match status" value="1"/>
</dbReference>
<dbReference type="InterPro" id="IPR050406">
    <property type="entry name" value="FGGY_Carb_Kinase"/>
</dbReference>
<evidence type="ECO:0000256" key="2">
    <source>
        <dbReference type="ARBA" id="ARBA00022777"/>
    </source>
</evidence>
<reference evidence="4 5" key="1">
    <citation type="submission" date="2024-10" db="EMBL/GenBank/DDBJ databases">
        <title>Updated reference genomes for cyclostephanoid diatoms.</title>
        <authorList>
            <person name="Roberts W.R."/>
            <person name="Alverson A.J."/>
        </authorList>
    </citation>
    <scope>NUCLEOTIDE SEQUENCE [LARGE SCALE GENOMIC DNA]</scope>
    <source>
        <strain evidence="4 5">AJA232-27</strain>
    </source>
</reference>
<comment type="caution">
    <text evidence="4">The sequence shown here is derived from an EMBL/GenBank/DDBJ whole genome shotgun (WGS) entry which is preliminary data.</text>
</comment>
<protein>
    <recommendedName>
        <fullName evidence="3">Carbohydrate kinase FGGY N-terminal domain-containing protein</fullName>
    </recommendedName>
</protein>
<feature type="domain" description="Carbohydrate kinase FGGY N-terminal" evidence="3">
    <location>
        <begin position="47"/>
        <end position="221"/>
    </location>
</feature>